<evidence type="ECO:0000259" key="7">
    <source>
        <dbReference type="PROSITE" id="PS50048"/>
    </source>
</evidence>
<dbReference type="InterPro" id="IPR050815">
    <property type="entry name" value="TF_fung"/>
</dbReference>
<comment type="caution">
    <text evidence="8">The sequence shown here is derived from an EMBL/GenBank/DDBJ whole genome shotgun (WGS) entry which is preliminary data.</text>
</comment>
<feature type="region of interest" description="Disordered" evidence="6">
    <location>
        <begin position="1"/>
        <end position="20"/>
    </location>
</feature>
<dbReference type="SMART" id="SM00066">
    <property type="entry name" value="GAL4"/>
    <property type="match status" value="1"/>
</dbReference>
<feature type="compositionally biased region" description="Polar residues" evidence="6">
    <location>
        <begin position="1551"/>
        <end position="1569"/>
    </location>
</feature>
<feature type="compositionally biased region" description="Polar residues" evidence="6">
    <location>
        <begin position="639"/>
        <end position="650"/>
    </location>
</feature>
<proteinExistence type="predicted"/>
<dbReference type="PANTHER" id="PTHR47338">
    <property type="entry name" value="ZN(II)2CYS6 TRANSCRIPTION FACTOR (EUROFUNG)-RELATED"/>
    <property type="match status" value="1"/>
</dbReference>
<dbReference type="InterPro" id="IPR036864">
    <property type="entry name" value="Zn2-C6_fun-type_DNA-bd_sf"/>
</dbReference>
<dbReference type="Pfam" id="PF04082">
    <property type="entry name" value="Fungal_trans"/>
    <property type="match status" value="1"/>
</dbReference>
<dbReference type="SMART" id="SM00906">
    <property type="entry name" value="Fungal_trans"/>
    <property type="match status" value="1"/>
</dbReference>
<feature type="compositionally biased region" description="Basic and acidic residues" evidence="6">
    <location>
        <begin position="620"/>
        <end position="631"/>
    </location>
</feature>
<dbReference type="Pfam" id="PF00172">
    <property type="entry name" value="Zn_clus"/>
    <property type="match status" value="1"/>
</dbReference>
<feature type="compositionally biased region" description="Polar residues" evidence="6">
    <location>
        <begin position="1602"/>
        <end position="1615"/>
    </location>
</feature>
<dbReference type="GO" id="GO:0005634">
    <property type="term" value="C:nucleus"/>
    <property type="evidence" value="ECO:0007669"/>
    <property type="project" value="UniProtKB-SubCell"/>
</dbReference>
<dbReference type="PROSITE" id="PS00463">
    <property type="entry name" value="ZN2_CY6_FUNGAL_1"/>
    <property type="match status" value="1"/>
</dbReference>
<feature type="region of interest" description="Disordered" evidence="6">
    <location>
        <begin position="679"/>
        <end position="719"/>
    </location>
</feature>
<feature type="compositionally biased region" description="Polar residues" evidence="6">
    <location>
        <begin position="1624"/>
        <end position="1634"/>
    </location>
</feature>
<keyword evidence="2" id="KW-0479">Metal-binding</keyword>
<name>A0A9P8GH46_AURME</name>
<evidence type="ECO:0000313" key="8">
    <source>
        <dbReference type="EMBL" id="KAH0221375.1"/>
    </source>
</evidence>
<evidence type="ECO:0000256" key="5">
    <source>
        <dbReference type="ARBA" id="ARBA00023242"/>
    </source>
</evidence>
<feature type="compositionally biased region" description="Polar residues" evidence="6">
    <location>
        <begin position="813"/>
        <end position="828"/>
    </location>
</feature>
<feature type="compositionally biased region" description="Polar residues" evidence="6">
    <location>
        <begin position="555"/>
        <end position="573"/>
    </location>
</feature>
<dbReference type="PROSITE" id="PS50048">
    <property type="entry name" value="ZN2_CY6_FUNGAL_2"/>
    <property type="match status" value="1"/>
</dbReference>
<dbReference type="SUPFAM" id="SSF57701">
    <property type="entry name" value="Zn2/Cys6 DNA-binding domain"/>
    <property type="match status" value="1"/>
</dbReference>
<dbReference type="OrthoDB" id="5370478at2759"/>
<comment type="subcellular location">
    <subcellularLocation>
        <location evidence="1">Nucleus</location>
    </subcellularLocation>
</comment>
<dbReference type="InterPro" id="IPR001138">
    <property type="entry name" value="Zn2Cys6_DnaBD"/>
</dbReference>
<evidence type="ECO:0000256" key="3">
    <source>
        <dbReference type="ARBA" id="ARBA00023015"/>
    </source>
</evidence>
<evidence type="ECO:0000256" key="4">
    <source>
        <dbReference type="ARBA" id="ARBA00023163"/>
    </source>
</evidence>
<dbReference type="GO" id="GO:0006351">
    <property type="term" value="P:DNA-templated transcription"/>
    <property type="evidence" value="ECO:0007669"/>
    <property type="project" value="InterPro"/>
</dbReference>
<dbReference type="GO" id="GO:0003677">
    <property type="term" value="F:DNA binding"/>
    <property type="evidence" value="ECO:0007669"/>
    <property type="project" value="InterPro"/>
</dbReference>
<feature type="region of interest" description="Disordered" evidence="6">
    <location>
        <begin position="1203"/>
        <end position="1245"/>
    </location>
</feature>
<evidence type="ECO:0000256" key="6">
    <source>
        <dbReference type="SAM" id="MobiDB-lite"/>
    </source>
</evidence>
<feature type="region of interest" description="Disordered" evidence="6">
    <location>
        <begin position="1600"/>
        <end position="1674"/>
    </location>
</feature>
<keyword evidence="3" id="KW-0805">Transcription regulation</keyword>
<feature type="region of interest" description="Disordered" evidence="6">
    <location>
        <begin position="752"/>
        <end position="832"/>
    </location>
</feature>
<evidence type="ECO:0000256" key="1">
    <source>
        <dbReference type="ARBA" id="ARBA00004123"/>
    </source>
</evidence>
<feature type="domain" description="Zn(2)-C6 fungal-type" evidence="7">
    <location>
        <begin position="838"/>
        <end position="870"/>
    </location>
</feature>
<keyword evidence="4" id="KW-0804">Transcription</keyword>
<protein>
    <recommendedName>
        <fullName evidence="7">Zn(2)-C6 fungal-type domain-containing protein</fullName>
    </recommendedName>
</protein>
<dbReference type="InterPro" id="IPR007219">
    <property type="entry name" value="XnlR_reg_dom"/>
</dbReference>
<dbReference type="EMBL" id="JAHFYH010000033">
    <property type="protein sequence ID" value="KAH0221375.1"/>
    <property type="molecule type" value="Genomic_DNA"/>
</dbReference>
<keyword evidence="5" id="KW-0539">Nucleus</keyword>
<dbReference type="PANTHER" id="PTHR47338:SF5">
    <property type="entry name" value="ZN(II)2CYS6 TRANSCRIPTION FACTOR (EUROFUNG)"/>
    <property type="match status" value="1"/>
</dbReference>
<gene>
    <name evidence="8" type="ORF">KCV03_g5162</name>
</gene>
<organism evidence="8 9">
    <name type="scientific">Aureobasidium melanogenum</name>
    <name type="common">Aureobasidium pullulans var. melanogenum</name>
    <dbReference type="NCBI Taxonomy" id="46634"/>
    <lineage>
        <taxon>Eukaryota</taxon>
        <taxon>Fungi</taxon>
        <taxon>Dikarya</taxon>
        <taxon>Ascomycota</taxon>
        <taxon>Pezizomycotina</taxon>
        <taxon>Dothideomycetes</taxon>
        <taxon>Dothideomycetidae</taxon>
        <taxon>Dothideales</taxon>
        <taxon>Saccotheciaceae</taxon>
        <taxon>Aureobasidium</taxon>
    </lineage>
</organism>
<feature type="compositionally biased region" description="Polar residues" evidence="6">
    <location>
        <begin position="1649"/>
        <end position="1670"/>
    </location>
</feature>
<feature type="region of interest" description="Disordered" evidence="6">
    <location>
        <begin position="618"/>
        <end position="655"/>
    </location>
</feature>
<feature type="region of interest" description="Disordered" evidence="6">
    <location>
        <begin position="555"/>
        <end position="576"/>
    </location>
</feature>
<evidence type="ECO:0000256" key="2">
    <source>
        <dbReference type="ARBA" id="ARBA00022723"/>
    </source>
</evidence>
<accession>A0A9P8GH46</accession>
<dbReference type="Proteomes" id="UP000767238">
    <property type="component" value="Unassembled WGS sequence"/>
</dbReference>
<feature type="region of interest" description="Disordered" evidence="6">
    <location>
        <begin position="34"/>
        <end position="59"/>
    </location>
</feature>
<feature type="non-terminal residue" evidence="8">
    <location>
        <position position="1761"/>
    </location>
</feature>
<feature type="compositionally biased region" description="Basic and acidic residues" evidence="6">
    <location>
        <begin position="36"/>
        <end position="52"/>
    </location>
</feature>
<dbReference type="CDD" id="cd00067">
    <property type="entry name" value="GAL4"/>
    <property type="match status" value="1"/>
</dbReference>
<sequence>MADADEDVIPRGPDVGDIDLSDETQDFRLLLNFSGDDTKIPKRGEKDFEPHHTNKQSDALTASRDAMHNALSFQRVHQPKKHVLAYYHPETNMAYTEDPKGPLFKNMGKVFPGKEDPLGPRTAGENRIWLLPEEAIYLLERGTIDVRWPVDDDDDSEDGEGLPMSLQGAYAAFLGMEGNSEGALTFERYSVYAGLKRAGYTVHRAPSWDGPGDEPGDECYPTVQGTAWSLGLLRDNWRSMFIPRAATATEQKLGPLVTPGVYRNYAEIYRRLAIIPSYDPTARKRNSAETTDPVFRITYHLWKPGSTTYKKSDPGTPDFRIAVVNARETTFPTLAQLSGLIDTQPYQPPRQDAQLYQKLRNGYKSVILAVVDQGVTSYLRLADAGFVKEKLFDRKPPAARKGAHPAHTCEHPLQECLNCGAFGHTWNFCHLGPRRLRDDYQYYALCHNCQKWHLPNPCEEDLVRCGGCMQLGHVQEYCALNPTPGKVFTDGMRDFMSHNLTTQSAQGILHNAAFADEIYKIKMGAVMDTLRLFIGRNHEEVRIYLANAYRGLPHSSGSTSYQPVSTQPSTLRQLPTPAVVRPDIISGLSLPRQSIPQAQARHQSYEDHNTLAPLQFQDSEQERRQQTKSKDAVQAVIRESSSSSATNQEFDATPSVRKTLAESQPAYDGIPNFRTYDIIGDGGQVEPSHEVPEDASFLPRSPYDDSADSAESKDEMEQELPRRAAVYKYTSREILTQAAIITSSVALSNLLSGPSAPSPKRRFSVTPDGSDDYDARPRKSPRPDITSTITPARPVPAPQAFTQPSPAAPPGSDQASRQQPGNAQQTRHAQARMRSSIACARCRRSKVKCVNSGVGTPCRSCEAGNRECTYPVPVTGGRKRENSLTGPAPKVDAMTEEIRKQRQQRKSNAGLPGQPMPAYTEPSIVPADALDSSLLTPAIWKELFDIFQLHFSADLPFIHPPTFLKPLRQASSQAQAPQYRPYTNIPAPPVQPPAPTEFLLAFLALTSRFHPVLVAHHSPRNANRPSDPLIAAEFYASAASAQLNSVTTDRLGLYDISTIHAMLMLALHEWGMNRGSKAWGHLGIVIRSAQAMGLHYEEDLDDQPLARSLPSRANDQQGFIDTGNTSPDATCQNDAFVKQEIRRRTLWACFILDRYFSNGKFRPQALNAKDLRIQLPAGEHAFLFGEKVRTLLLSEENISRAEVQSQRRASLATDPTNPAHKRSSTHDSATGRSSPQDPEGRWEIGPDEGLISRYIKVLDIHGKVMRWACGGGRKRDALPPWNPQSEWYGLRKTLEDFKVGLPRHHSLTAQNTSAHINLHSSTPYALVHLTLLLSQLLLTREFLPFIPFRHGKPSGPLDGTRFDSIPSPQGFWEDSARECFTAARDIIDLIGSFQEWGVVVETPLVGFALYNVALLGVYVINFPWMDTHGYLRRTAKDDSGADAARKAIELLASMKTRLYMANGWFQTVKRSHKYFSRLRQTWVDSAARLPGVFHEQSIATAQLHPPNAESTRVLLERALRDSDDSGDSDVDMSDALAPSELPNGAPAPRSDISSPRIGTTPPKQSFTSSAEQAQAHAQQEERWNAINSVAAAASAVADGRGLTQSAPGQNNSNNPHFRFYNAFPPNSASSTPGGSYSGHGFRAAYPETLPQSHSHPQTPSWTPSNGNSREPLQGIHAFTGDHRREGEALAGAAVAAHTTHHRRTSSDREIKDVESWLVALEKPFGADDVAAFVDGVEFAEYAARGSRLSRTPGWLAVIWAR</sequence>
<dbReference type="Gene3D" id="4.10.240.10">
    <property type="entry name" value="Zn(2)-C6 fungal-type DNA-binding domain"/>
    <property type="match status" value="1"/>
</dbReference>
<dbReference type="InterPro" id="IPR024336">
    <property type="entry name" value="tRNA_splic_suSen54_N"/>
</dbReference>
<feature type="compositionally biased region" description="Basic and acidic residues" evidence="6">
    <location>
        <begin position="710"/>
        <end position="719"/>
    </location>
</feature>
<feature type="compositionally biased region" description="Polar residues" evidence="6">
    <location>
        <begin position="1203"/>
        <end position="1216"/>
    </location>
</feature>
<dbReference type="GO" id="GO:0000981">
    <property type="term" value="F:DNA-binding transcription factor activity, RNA polymerase II-specific"/>
    <property type="evidence" value="ECO:0007669"/>
    <property type="project" value="InterPro"/>
</dbReference>
<dbReference type="Pfam" id="PF12928">
    <property type="entry name" value="tRNA_int_end_N2"/>
    <property type="match status" value="1"/>
</dbReference>
<dbReference type="GO" id="GO:0008270">
    <property type="term" value="F:zinc ion binding"/>
    <property type="evidence" value="ECO:0007669"/>
    <property type="project" value="InterPro"/>
</dbReference>
<reference evidence="8" key="1">
    <citation type="journal article" date="2021" name="J Fungi (Basel)">
        <title>Virulence traits and population genomics of the black yeast Aureobasidium melanogenum.</title>
        <authorList>
            <person name="Cernosa A."/>
            <person name="Sun X."/>
            <person name="Gostincar C."/>
            <person name="Fang C."/>
            <person name="Gunde-Cimerman N."/>
            <person name="Song Z."/>
        </authorList>
    </citation>
    <scope>NUCLEOTIDE SEQUENCE</scope>
    <source>
        <strain evidence="8">EXF-8016</strain>
    </source>
</reference>
<evidence type="ECO:0000313" key="9">
    <source>
        <dbReference type="Proteomes" id="UP000767238"/>
    </source>
</evidence>
<reference evidence="8" key="2">
    <citation type="submission" date="2021-08" db="EMBL/GenBank/DDBJ databases">
        <authorList>
            <person name="Gostincar C."/>
            <person name="Sun X."/>
            <person name="Song Z."/>
            <person name="Gunde-Cimerman N."/>
        </authorList>
    </citation>
    <scope>NUCLEOTIDE SEQUENCE</scope>
    <source>
        <strain evidence="8">EXF-8016</strain>
    </source>
</reference>
<dbReference type="CDD" id="cd12148">
    <property type="entry name" value="fungal_TF_MHR"/>
    <property type="match status" value="1"/>
</dbReference>
<feature type="compositionally biased region" description="Polar residues" evidence="6">
    <location>
        <begin position="1226"/>
        <end position="1236"/>
    </location>
</feature>
<feature type="region of interest" description="Disordered" evidence="6">
    <location>
        <begin position="1520"/>
        <end position="1580"/>
    </location>
</feature>